<gene>
    <name evidence="1" type="ORF">MSAN_01410500</name>
</gene>
<evidence type="ECO:0000313" key="1">
    <source>
        <dbReference type="EMBL" id="KAF7354954.1"/>
    </source>
</evidence>
<accession>A0A8H7CY75</accession>
<name>A0A8H7CY75_9AGAR</name>
<comment type="caution">
    <text evidence="1">The sequence shown here is derived from an EMBL/GenBank/DDBJ whole genome shotgun (WGS) entry which is preliminary data.</text>
</comment>
<dbReference type="Proteomes" id="UP000623467">
    <property type="component" value="Unassembled WGS sequence"/>
</dbReference>
<proteinExistence type="predicted"/>
<dbReference type="OrthoDB" id="74545at2759"/>
<protein>
    <submittedName>
        <fullName evidence="1">Uncharacterized protein</fullName>
    </submittedName>
</protein>
<dbReference type="EMBL" id="JACAZH010000011">
    <property type="protein sequence ID" value="KAF7354954.1"/>
    <property type="molecule type" value="Genomic_DNA"/>
</dbReference>
<sequence>MDMAFREEWSFTSTLFALGVARVRSTLLYSLAKDPGFSLDVLKDCADTLEAQIRHCTTRFEFAFGLEILSSSKSSDDFVEGGRKEMHKQQERLKSIIFEPKVIDMVALFAYLTDLFSGSSSLEVLESMRCGMKKFSDDSQNRVIAADDMKWVIKSLLLAGLMLEGKRNTLREFAQSPTVLDELATVMTMCLRSLKSRSWPAHGAQVDMRGHLNGKYRAFTDPDMLNALFLQYLGIMQQIKFKQDCLDEFPRLSRKQLRDRQNYFTESPDNGVHSHRQTLRKAHFLVGQLSSEIDTTASYDDRENPDKPQLPISHVKQELLHTMATECYLNCILHKSHTIVRPITGLRHHPHLSSLFGVSETWLTFFKAFLEVPLTFKEGKTGSTPSSMRDADTVCAQHIFGEAVLLGLDFACVAAWTEITKYAALTGLTLNEIKTGSACIGADLAPELPSGEVRGGFLRFQPAQSRFVIDQSQVDEHTVELRRQLAATRSIFGFVNAYNKYMAFFSRNFGTRPTASFGPALCLAQEHLDDTIDTVAGIQKELFPSWSGGAVGALRDIAERFGVRDLPDGYFYFPIANEGMELRNPLIELLAVRDAISPDPANEFAKQMEKDVESYRALREMWNSDASALASTYDKSPSFKDYIAHRETGLPNWKHHYCALMSTAWPQHLRILWVLSLYGDQVVKEFGSLKIVDPTLMLV</sequence>
<dbReference type="PANTHER" id="PTHR37015:SF2">
    <property type="entry name" value="REVERSE TRANSCRIPTASE DOMAIN-CONTAINING PROTEIN"/>
    <property type="match status" value="1"/>
</dbReference>
<keyword evidence="2" id="KW-1185">Reference proteome</keyword>
<organism evidence="1 2">
    <name type="scientific">Mycena sanguinolenta</name>
    <dbReference type="NCBI Taxonomy" id="230812"/>
    <lineage>
        <taxon>Eukaryota</taxon>
        <taxon>Fungi</taxon>
        <taxon>Dikarya</taxon>
        <taxon>Basidiomycota</taxon>
        <taxon>Agaricomycotina</taxon>
        <taxon>Agaricomycetes</taxon>
        <taxon>Agaricomycetidae</taxon>
        <taxon>Agaricales</taxon>
        <taxon>Marasmiineae</taxon>
        <taxon>Mycenaceae</taxon>
        <taxon>Mycena</taxon>
    </lineage>
</organism>
<evidence type="ECO:0000313" key="2">
    <source>
        <dbReference type="Proteomes" id="UP000623467"/>
    </source>
</evidence>
<dbReference type="PANTHER" id="PTHR37015">
    <property type="entry name" value="REVERSE TRANSCRIPTASE DOMAIN-CONTAINING PROTEIN"/>
    <property type="match status" value="1"/>
</dbReference>
<dbReference type="AlphaFoldDB" id="A0A8H7CY75"/>
<reference evidence="1" key="1">
    <citation type="submission" date="2020-05" db="EMBL/GenBank/DDBJ databases">
        <title>Mycena genomes resolve the evolution of fungal bioluminescence.</title>
        <authorList>
            <person name="Tsai I.J."/>
        </authorList>
    </citation>
    <scope>NUCLEOTIDE SEQUENCE</scope>
    <source>
        <strain evidence="1">160909Yilan</strain>
    </source>
</reference>